<accession>A0A1T4MLQ7</accession>
<dbReference type="RefSeq" id="WP_078789677.1">
    <property type="nucleotide sequence ID" value="NZ_FUWR01000005.1"/>
</dbReference>
<reference evidence="3" key="1">
    <citation type="submission" date="2017-02" db="EMBL/GenBank/DDBJ databases">
        <authorList>
            <person name="Varghese N."/>
            <person name="Submissions S."/>
        </authorList>
    </citation>
    <scope>NUCLEOTIDE SEQUENCE [LARGE SCALE GENOMIC DNA]</scope>
    <source>
        <strain evidence="3">ATCC BAA-34</strain>
    </source>
</reference>
<name>A0A1T4MLQ7_9BACT</name>
<dbReference type="EMBL" id="FUWR01000005">
    <property type="protein sequence ID" value="SJZ68030.1"/>
    <property type="molecule type" value="Genomic_DNA"/>
</dbReference>
<gene>
    <name evidence="2" type="ORF">SAMN02745119_01364</name>
</gene>
<dbReference type="AlphaFoldDB" id="A0A1T4MLQ7"/>
<dbReference type="InterPro" id="IPR055259">
    <property type="entry name" value="YkvP/CgeB_Glyco_trans-like"/>
</dbReference>
<dbReference type="Pfam" id="PF13524">
    <property type="entry name" value="Glyco_trans_1_2"/>
    <property type="match status" value="1"/>
</dbReference>
<feature type="domain" description="Spore protein YkvP/CgeB glycosyl transferase-like" evidence="1">
    <location>
        <begin position="172"/>
        <end position="315"/>
    </location>
</feature>
<evidence type="ECO:0000313" key="3">
    <source>
        <dbReference type="Proteomes" id="UP000190102"/>
    </source>
</evidence>
<organism evidence="2 3">
    <name type="scientific">Trichlorobacter thiogenes</name>
    <dbReference type="NCBI Taxonomy" id="115783"/>
    <lineage>
        <taxon>Bacteria</taxon>
        <taxon>Pseudomonadati</taxon>
        <taxon>Thermodesulfobacteriota</taxon>
        <taxon>Desulfuromonadia</taxon>
        <taxon>Geobacterales</taxon>
        <taxon>Geobacteraceae</taxon>
        <taxon>Trichlorobacter</taxon>
    </lineage>
</organism>
<dbReference type="Gene3D" id="3.40.50.2000">
    <property type="entry name" value="Glycogen Phosphorylase B"/>
    <property type="match status" value="1"/>
</dbReference>
<keyword evidence="3" id="KW-1185">Reference proteome</keyword>
<dbReference type="OrthoDB" id="5394100at2"/>
<sequence length="321" mass="37083">MKIGFYIQWPKNSMNSKGNVLGDELIGESLVRAFRRLPEIDWCELYAPNHLPDRALDIMIYMNENEPVKEWARRHVLYMQNAYGDGSDAVLRKFQSRKYDGYAFISKRLLQLHLAEGYGGIFLPFGVDVETFRPVPKEACYAFDVAYVGSDIKGEERTVRYLVPATGYNFGLFGNWVIPRSRFRIWKNWGKRPNYQKTFEKLSRGKIPQADVPILYSSTQINLNCTAQDCVDWDVITLRTLEVLACKGFLITDRVSAAERELDGCVVFTDGDDDLVKKIRYYLDHPQERDAIALKGYQYVIQHATIERRAEKFLAYLKGIA</sequence>
<dbReference type="Proteomes" id="UP000190102">
    <property type="component" value="Unassembled WGS sequence"/>
</dbReference>
<protein>
    <submittedName>
        <fullName evidence="2">Spore maturation protein CgeB</fullName>
    </submittedName>
</protein>
<dbReference type="STRING" id="115783.SAMN02745119_01364"/>
<dbReference type="SUPFAM" id="SSF53756">
    <property type="entry name" value="UDP-Glycosyltransferase/glycogen phosphorylase"/>
    <property type="match status" value="1"/>
</dbReference>
<proteinExistence type="predicted"/>
<evidence type="ECO:0000313" key="2">
    <source>
        <dbReference type="EMBL" id="SJZ68030.1"/>
    </source>
</evidence>
<evidence type="ECO:0000259" key="1">
    <source>
        <dbReference type="Pfam" id="PF13524"/>
    </source>
</evidence>